<accession>A0A2G6KHG8</accession>
<organism evidence="1 2">
    <name type="scientific">candidate division KSB3 bacterium</name>
    <dbReference type="NCBI Taxonomy" id="2044937"/>
    <lineage>
        <taxon>Bacteria</taxon>
        <taxon>candidate division KSB3</taxon>
    </lineage>
</organism>
<dbReference type="EMBL" id="PDSK01000063">
    <property type="protein sequence ID" value="PIE35094.1"/>
    <property type="molecule type" value="Genomic_DNA"/>
</dbReference>
<protein>
    <submittedName>
        <fullName evidence="1">Uncharacterized protein</fullName>
    </submittedName>
</protein>
<reference evidence="1 2" key="1">
    <citation type="submission" date="2017-10" db="EMBL/GenBank/DDBJ databases">
        <title>Novel microbial diversity and functional potential in the marine mammal oral microbiome.</title>
        <authorList>
            <person name="Dudek N.K."/>
            <person name="Sun C.L."/>
            <person name="Burstein D."/>
            <person name="Kantor R.S."/>
            <person name="Aliaga Goltsman D.S."/>
            <person name="Bik E.M."/>
            <person name="Thomas B.C."/>
            <person name="Banfield J.F."/>
            <person name="Relman D.A."/>
        </authorList>
    </citation>
    <scope>NUCLEOTIDE SEQUENCE [LARGE SCALE GENOMIC DNA]</scope>
    <source>
        <strain evidence="1">DOLJORAL78_47_16</strain>
    </source>
</reference>
<sequence length="104" mass="11409">MAKRPSIKGAGADIFFSDTHDEELSSGATSESAISAKQKAEPKVKITVRLPQSMARLLDEVYGRKKVLGEAQTKDVIVATILGPGLNKECQRLREEEKQRLLAE</sequence>
<comment type="caution">
    <text evidence="1">The sequence shown here is derived from an EMBL/GenBank/DDBJ whole genome shotgun (WGS) entry which is preliminary data.</text>
</comment>
<gene>
    <name evidence="1" type="ORF">CSA56_05475</name>
</gene>
<dbReference type="Proteomes" id="UP000230821">
    <property type="component" value="Unassembled WGS sequence"/>
</dbReference>
<evidence type="ECO:0000313" key="2">
    <source>
        <dbReference type="Proteomes" id="UP000230821"/>
    </source>
</evidence>
<evidence type="ECO:0000313" key="1">
    <source>
        <dbReference type="EMBL" id="PIE35094.1"/>
    </source>
</evidence>
<proteinExistence type="predicted"/>
<dbReference type="AlphaFoldDB" id="A0A2G6KHG8"/>
<name>A0A2G6KHG8_9BACT</name>